<dbReference type="Pfam" id="PF00965">
    <property type="entry name" value="TIMP"/>
    <property type="match status" value="1"/>
</dbReference>
<evidence type="ECO:0000256" key="1">
    <source>
        <dbReference type="ARBA" id="ARBA00004613"/>
    </source>
</evidence>
<dbReference type="Proteomes" id="UP000824782">
    <property type="component" value="Unassembled WGS sequence"/>
</dbReference>
<keyword evidence="6 8" id="KW-1015">Disulfide bond</keyword>
<reference evidence="10" key="1">
    <citation type="thesis" date="2020" institute="ProQuest LLC" country="789 East Eisenhower Parkway, Ann Arbor, MI, USA">
        <title>Comparative Genomics and Chromosome Evolution.</title>
        <authorList>
            <person name="Mudd A.B."/>
        </authorList>
    </citation>
    <scope>NUCLEOTIDE SEQUENCE</scope>
    <source>
        <strain evidence="10">237g6f4</strain>
        <tissue evidence="10">Blood</tissue>
    </source>
</reference>
<dbReference type="SMART" id="SM00206">
    <property type="entry name" value="NTR"/>
    <property type="match status" value="1"/>
</dbReference>
<dbReference type="GO" id="GO:0002020">
    <property type="term" value="F:protease binding"/>
    <property type="evidence" value="ECO:0007669"/>
    <property type="project" value="TreeGrafter"/>
</dbReference>
<dbReference type="PANTHER" id="PTHR11844">
    <property type="entry name" value="METALLOPROTEASE INHIBITOR"/>
    <property type="match status" value="1"/>
</dbReference>
<evidence type="ECO:0000313" key="11">
    <source>
        <dbReference type="Proteomes" id="UP000824782"/>
    </source>
</evidence>
<evidence type="ECO:0000256" key="8">
    <source>
        <dbReference type="PIRSR" id="PIRSR601820-3"/>
    </source>
</evidence>
<evidence type="ECO:0000256" key="4">
    <source>
        <dbReference type="ARBA" id="ARBA00022608"/>
    </source>
</evidence>
<dbReference type="InterPro" id="IPR008993">
    <property type="entry name" value="TIMP-like_OB-fold"/>
</dbReference>
<dbReference type="InterPro" id="IPR001134">
    <property type="entry name" value="Netrin_domain"/>
</dbReference>
<keyword evidence="4" id="KW-0483">Metalloprotease inhibitor</keyword>
<dbReference type="SUPFAM" id="SSF50242">
    <property type="entry name" value="TIMP-like"/>
    <property type="match status" value="1"/>
</dbReference>
<keyword evidence="7" id="KW-0481">Metalloenzyme inhibitor</keyword>
<comment type="similarity">
    <text evidence="2">Belongs to the protease inhibitor I35 (TIMP) family.</text>
</comment>
<dbReference type="PANTHER" id="PTHR11844:SF25">
    <property type="entry name" value="NTR DOMAIN-CONTAINING PROTEIN"/>
    <property type="match status" value="1"/>
</dbReference>
<keyword evidence="11" id="KW-1185">Reference proteome</keyword>
<accession>A0AAV7ABH7</accession>
<dbReference type="GO" id="GO:0008191">
    <property type="term" value="F:metalloendopeptidase inhibitor activity"/>
    <property type="evidence" value="ECO:0007669"/>
    <property type="project" value="InterPro"/>
</dbReference>
<dbReference type="PROSITE" id="PS50189">
    <property type="entry name" value="NTR"/>
    <property type="match status" value="1"/>
</dbReference>
<dbReference type="Gene3D" id="3.90.370.10">
    <property type="entry name" value="Tissue inhibitor of metalloproteinase-1. Chain B, domain 1"/>
    <property type="match status" value="1"/>
</dbReference>
<dbReference type="EMBL" id="WNYA01000009">
    <property type="protein sequence ID" value="KAG8556865.1"/>
    <property type="molecule type" value="Genomic_DNA"/>
</dbReference>
<feature type="domain" description="NTR" evidence="9">
    <location>
        <begin position="1"/>
        <end position="90"/>
    </location>
</feature>
<comment type="caution">
    <text evidence="10">The sequence shown here is derived from an EMBL/GenBank/DDBJ whole genome shotgun (WGS) entry which is preliminary data.</text>
</comment>
<feature type="disulfide bond" evidence="8">
    <location>
        <begin position="110"/>
        <end position="126"/>
    </location>
</feature>
<dbReference type="AlphaFoldDB" id="A0AAV7ABH7"/>
<evidence type="ECO:0000256" key="5">
    <source>
        <dbReference type="ARBA" id="ARBA00022690"/>
    </source>
</evidence>
<evidence type="ECO:0000256" key="6">
    <source>
        <dbReference type="ARBA" id="ARBA00023157"/>
    </source>
</evidence>
<keyword evidence="3" id="KW-0964">Secreted</keyword>
<feature type="disulfide bond" evidence="8">
    <location>
        <begin position="92"/>
        <end position="134"/>
    </location>
</feature>
<dbReference type="InterPro" id="IPR001820">
    <property type="entry name" value="TIMP"/>
</dbReference>
<dbReference type="GO" id="GO:0051045">
    <property type="term" value="P:negative regulation of membrane protein ectodomain proteolysis"/>
    <property type="evidence" value="ECO:0007669"/>
    <property type="project" value="TreeGrafter"/>
</dbReference>
<keyword evidence="5" id="KW-0646">Protease inhibitor</keyword>
<evidence type="ECO:0000313" key="10">
    <source>
        <dbReference type="EMBL" id="KAG8556865.1"/>
    </source>
</evidence>
<evidence type="ECO:0000256" key="7">
    <source>
        <dbReference type="ARBA" id="ARBA00023215"/>
    </source>
</evidence>
<dbReference type="Gene3D" id="2.40.50.120">
    <property type="match status" value="1"/>
</dbReference>
<name>A0AAV7ABH7_ENGPU</name>
<proteinExistence type="inferred from homology"/>
<feature type="disulfide bond" evidence="8">
    <location>
        <begin position="97"/>
        <end position="102"/>
    </location>
</feature>
<evidence type="ECO:0000256" key="3">
    <source>
        <dbReference type="ARBA" id="ARBA00022525"/>
    </source>
</evidence>
<evidence type="ECO:0000259" key="9">
    <source>
        <dbReference type="PROSITE" id="PS50189"/>
    </source>
</evidence>
<gene>
    <name evidence="10" type="ORF">GDO81_018237</name>
</gene>
<dbReference type="GO" id="GO:0005615">
    <property type="term" value="C:extracellular space"/>
    <property type="evidence" value="ECO:0007669"/>
    <property type="project" value="TreeGrafter"/>
</dbReference>
<dbReference type="GO" id="GO:0031012">
    <property type="term" value="C:extracellular matrix"/>
    <property type="evidence" value="ECO:0007669"/>
    <property type="project" value="TreeGrafter"/>
</dbReference>
<comment type="subcellular location">
    <subcellularLocation>
        <location evidence="1">Secreted</location>
    </subcellularLocation>
</comment>
<dbReference type="InterPro" id="IPR027465">
    <property type="entry name" value="TIMP_C"/>
</dbReference>
<evidence type="ECO:0000256" key="2">
    <source>
        <dbReference type="ARBA" id="ARBA00011027"/>
    </source>
</evidence>
<sequence length="150" mass="16972">MQSSTVQYLIKVLKVFKGFEKGNIHSVYTASQSATCGITLELKKEYLIAGHFQNGNVHISLCGLVTPWDTLSQFQIKMLTQTDVGYLQGCLCKIKNCARESCNIHERNVCHWPDSKNMIRDTEHACIKKRDGSCSWHPALPDKSEFNTHP</sequence>
<organism evidence="10 11">
    <name type="scientific">Engystomops pustulosus</name>
    <name type="common">Tungara frog</name>
    <name type="synonym">Physalaemus pustulosus</name>
    <dbReference type="NCBI Taxonomy" id="76066"/>
    <lineage>
        <taxon>Eukaryota</taxon>
        <taxon>Metazoa</taxon>
        <taxon>Chordata</taxon>
        <taxon>Craniata</taxon>
        <taxon>Vertebrata</taxon>
        <taxon>Euteleostomi</taxon>
        <taxon>Amphibia</taxon>
        <taxon>Batrachia</taxon>
        <taxon>Anura</taxon>
        <taxon>Neobatrachia</taxon>
        <taxon>Hyloidea</taxon>
        <taxon>Leptodactylidae</taxon>
        <taxon>Leiuperinae</taxon>
        <taxon>Engystomops</taxon>
    </lineage>
</organism>
<protein>
    <recommendedName>
        <fullName evidence="9">NTR domain-containing protein</fullName>
    </recommendedName>
</protein>